<dbReference type="STRING" id="862517.HMPREF9225_1515"/>
<dbReference type="GO" id="GO:0003723">
    <property type="term" value="F:RNA binding"/>
    <property type="evidence" value="ECO:0007669"/>
    <property type="project" value="UniProtKB-UniRule"/>
</dbReference>
<evidence type="ECO:0000256" key="2">
    <source>
        <dbReference type="ARBA" id="ARBA00022814"/>
    </source>
</evidence>
<dbReference type="GO" id="GO:0031564">
    <property type="term" value="P:transcription antitermination"/>
    <property type="evidence" value="ECO:0007669"/>
    <property type="project" value="UniProtKB-KW"/>
</dbReference>
<dbReference type="eggNOG" id="COG0781">
    <property type="taxonomic scope" value="Bacteria"/>
</dbReference>
<dbReference type="HAMAP" id="MF_00073">
    <property type="entry name" value="NusB"/>
    <property type="match status" value="1"/>
</dbReference>
<dbReference type="Gene3D" id="1.10.940.10">
    <property type="entry name" value="NusB-like"/>
    <property type="match status" value="1"/>
</dbReference>
<dbReference type="InterPro" id="IPR011605">
    <property type="entry name" value="NusB_fam"/>
</dbReference>
<gene>
    <name evidence="6 8" type="primary">nusB</name>
    <name evidence="8" type="ORF">HMPREF9225_1515</name>
</gene>
<dbReference type="Proteomes" id="UP000003280">
    <property type="component" value="Unassembled WGS sequence"/>
</dbReference>
<evidence type="ECO:0000313" key="9">
    <source>
        <dbReference type="Proteomes" id="UP000003280"/>
    </source>
</evidence>
<dbReference type="EMBL" id="AEEH01000047">
    <property type="protein sequence ID" value="EFM24944.1"/>
    <property type="molecule type" value="Genomic_DNA"/>
</dbReference>
<dbReference type="Pfam" id="PF01029">
    <property type="entry name" value="NusB"/>
    <property type="match status" value="1"/>
</dbReference>
<dbReference type="OrthoDB" id="9811381at2"/>
<comment type="function">
    <text evidence="6">Involved in transcription antitermination. Required for transcription of ribosomal RNA (rRNA) genes. Binds specifically to the boxA antiterminator sequence of the ribosomal RNA (rrn) operons.</text>
</comment>
<keyword evidence="2 6" id="KW-0889">Transcription antitermination</keyword>
<dbReference type="AlphaFoldDB" id="E0NMX6"/>
<evidence type="ECO:0000313" key="8">
    <source>
        <dbReference type="EMBL" id="EFM24944.1"/>
    </source>
</evidence>
<dbReference type="PANTHER" id="PTHR11078">
    <property type="entry name" value="N UTILIZATION SUBSTANCE PROTEIN B-RELATED"/>
    <property type="match status" value="1"/>
</dbReference>
<evidence type="ECO:0000256" key="5">
    <source>
        <dbReference type="ARBA" id="ARBA00023163"/>
    </source>
</evidence>
<dbReference type="InterPro" id="IPR035926">
    <property type="entry name" value="NusB-like_sf"/>
</dbReference>
<comment type="similarity">
    <text evidence="1 6">Belongs to the NusB family.</text>
</comment>
<keyword evidence="4 6" id="KW-0805">Transcription regulation</keyword>
<protein>
    <recommendedName>
        <fullName evidence="6">Transcription antitermination protein NusB</fullName>
    </recommendedName>
    <alternativeName>
        <fullName evidence="6">Antitermination factor NusB</fullName>
    </alternativeName>
</protein>
<organism evidence="8 9">
    <name type="scientific">Peptoniphilus duerdenii ATCC BAA-1640</name>
    <dbReference type="NCBI Taxonomy" id="862517"/>
    <lineage>
        <taxon>Bacteria</taxon>
        <taxon>Bacillati</taxon>
        <taxon>Bacillota</taxon>
        <taxon>Tissierellia</taxon>
        <taxon>Tissierellales</taxon>
        <taxon>Peptoniphilaceae</taxon>
        <taxon>Peptoniphilus</taxon>
    </lineage>
</organism>
<sequence length="135" mass="15861">MSRRVARRGLMKLLYQMDINEDYSDEALDFYFENSDLKEDEVEFIREHISGMIDKFEEIDEIIKSNLEGWSLERISNIDRQILRIAVYELYFTSTASNIVINEAVEIAREYSSNEAPKFINGILGTIFRKFAKES</sequence>
<keyword evidence="5 6" id="KW-0804">Transcription</keyword>
<name>E0NMX6_9FIRM</name>
<evidence type="ECO:0000259" key="7">
    <source>
        <dbReference type="Pfam" id="PF01029"/>
    </source>
</evidence>
<keyword evidence="9" id="KW-1185">Reference proteome</keyword>
<dbReference type="GO" id="GO:0005829">
    <property type="term" value="C:cytosol"/>
    <property type="evidence" value="ECO:0007669"/>
    <property type="project" value="TreeGrafter"/>
</dbReference>
<dbReference type="PANTHER" id="PTHR11078:SF3">
    <property type="entry name" value="ANTITERMINATION NUSB DOMAIN-CONTAINING PROTEIN"/>
    <property type="match status" value="1"/>
</dbReference>
<evidence type="ECO:0000256" key="1">
    <source>
        <dbReference type="ARBA" id="ARBA00005952"/>
    </source>
</evidence>
<proteinExistence type="inferred from homology"/>
<reference evidence="8 9" key="1">
    <citation type="submission" date="2010-07" db="EMBL/GenBank/DDBJ databases">
        <authorList>
            <person name="Muzny D."/>
            <person name="Qin X."/>
            <person name="Deng J."/>
            <person name="Jiang H."/>
            <person name="Liu Y."/>
            <person name="Qu J."/>
            <person name="Song X.-Z."/>
            <person name="Zhang L."/>
            <person name="Thornton R."/>
            <person name="Coyle M."/>
            <person name="Francisco L."/>
            <person name="Jackson L."/>
            <person name="Javaid M."/>
            <person name="Korchina V."/>
            <person name="Kovar C."/>
            <person name="Mata R."/>
            <person name="Mathew T."/>
            <person name="Ngo R."/>
            <person name="Nguyen L."/>
            <person name="Nguyen N."/>
            <person name="Okwuonu G."/>
            <person name="Ongeri F."/>
            <person name="Pham C."/>
            <person name="Simmons D."/>
            <person name="Wilczek-Boney K."/>
            <person name="Hale W."/>
            <person name="Jakkamsetti A."/>
            <person name="Pham P."/>
            <person name="Ruth R."/>
            <person name="San Lucas F."/>
            <person name="Warren J."/>
            <person name="Zhang J."/>
            <person name="Zhao Z."/>
            <person name="Zhou C."/>
            <person name="Zhu D."/>
            <person name="Lee S."/>
            <person name="Bess C."/>
            <person name="Blankenburg K."/>
            <person name="Forbes L."/>
            <person name="Fu Q."/>
            <person name="Gubbala S."/>
            <person name="Hirani K."/>
            <person name="Jayaseelan J.C."/>
            <person name="Lara F."/>
            <person name="Munidasa M."/>
            <person name="Palculict T."/>
            <person name="Patil S."/>
            <person name="Pu L.-L."/>
            <person name="Saada N."/>
            <person name="Tang L."/>
            <person name="Weissenberger G."/>
            <person name="Zhu Y."/>
            <person name="Hemphill L."/>
            <person name="Shang Y."/>
            <person name="Youmans B."/>
            <person name="Ayvaz T."/>
            <person name="Ross M."/>
            <person name="Santibanez J."/>
            <person name="Aqrawi P."/>
            <person name="Gross S."/>
            <person name="Joshi V."/>
            <person name="Fowler G."/>
            <person name="Nazareth L."/>
            <person name="Reid J."/>
            <person name="Worley K."/>
            <person name="Petrosino J."/>
            <person name="Highlander S."/>
            <person name="Gibbs R."/>
        </authorList>
    </citation>
    <scope>NUCLEOTIDE SEQUENCE [LARGE SCALE GENOMIC DNA]</scope>
    <source>
        <strain evidence="8 9">ATCC BAA-1640</strain>
    </source>
</reference>
<accession>E0NMX6</accession>
<evidence type="ECO:0000256" key="3">
    <source>
        <dbReference type="ARBA" id="ARBA00022884"/>
    </source>
</evidence>
<dbReference type="SUPFAM" id="SSF48013">
    <property type="entry name" value="NusB-like"/>
    <property type="match status" value="1"/>
</dbReference>
<feature type="domain" description="NusB/RsmB/TIM44" evidence="7">
    <location>
        <begin position="6"/>
        <end position="127"/>
    </location>
</feature>
<evidence type="ECO:0000256" key="4">
    <source>
        <dbReference type="ARBA" id="ARBA00023015"/>
    </source>
</evidence>
<evidence type="ECO:0000256" key="6">
    <source>
        <dbReference type="HAMAP-Rule" id="MF_00073"/>
    </source>
</evidence>
<comment type="caution">
    <text evidence="8">The sequence shown here is derived from an EMBL/GenBank/DDBJ whole genome shotgun (WGS) entry which is preliminary data.</text>
</comment>
<dbReference type="RefSeq" id="WP_008902305.1">
    <property type="nucleotide sequence ID" value="NZ_GL397071.1"/>
</dbReference>
<keyword evidence="3 6" id="KW-0694">RNA-binding</keyword>
<dbReference type="NCBIfam" id="TIGR01951">
    <property type="entry name" value="nusB"/>
    <property type="match status" value="1"/>
</dbReference>
<dbReference type="GO" id="GO:0006353">
    <property type="term" value="P:DNA-templated transcription termination"/>
    <property type="evidence" value="ECO:0007669"/>
    <property type="project" value="UniProtKB-UniRule"/>
</dbReference>
<dbReference type="HOGENOM" id="CLU_087843_3_3_9"/>
<dbReference type="InterPro" id="IPR006027">
    <property type="entry name" value="NusB_RsmB_TIM44"/>
</dbReference>